<gene>
    <name evidence="1" type="ORF">SAMN06296036_120113</name>
</gene>
<dbReference type="Proteomes" id="UP000192907">
    <property type="component" value="Unassembled WGS sequence"/>
</dbReference>
<reference evidence="2" key="1">
    <citation type="submission" date="2017-04" db="EMBL/GenBank/DDBJ databases">
        <authorList>
            <person name="Varghese N."/>
            <person name="Submissions S."/>
        </authorList>
    </citation>
    <scope>NUCLEOTIDE SEQUENCE [LARGE SCALE GENOMIC DNA]</scope>
    <source>
        <strain evidence="2">RKEM611</strain>
    </source>
</reference>
<name>A0A1Y6CFE4_9BACT</name>
<organism evidence="1 2">
    <name type="scientific">Pseudobacteriovorax antillogorgiicola</name>
    <dbReference type="NCBI Taxonomy" id="1513793"/>
    <lineage>
        <taxon>Bacteria</taxon>
        <taxon>Pseudomonadati</taxon>
        <taxon>Bdellovibrionota</taxon>
        <taxon>Oligoflexia</taxon>
        <taxon>Oligoflexales</taxon>
        <taxon>Pseudobacteriovoracaceae</taxon>
        <taxon>Pseudobacteriovorax</taxon>
    </lineage>
</organism>
<proteinExistence type="predicted"/>
<sequence length="287" mass="32524">MFRMVMVGFGLLVVFFVYRFNSDKARPTAPIKQPLKKPTISKVRDVGKERKVALKRQQKIVRLENAIGLSPMTLPAKDGQQWVKVRIEPLVKRCQVGDYDLIGLDQSYHKKPNIILSLEDLSQPGASRSNIKPVKLKDLKEGFVHRFPLPKNLDHGHFGIFLCQDSSRRGYCHNKKLDSMSGLLDWHRDAVAGKRAYPRKDRIYLFQSFLKDGPMAKMIDHTVMDAKHYKAMAKLIKLRQGGSGSNQAAFSAKSHRQLGSIPARMDGDTMIITIPRNDPSCKIFGLL</sequence>
<protein>
    <submittedName>
        <fullName evidence="1">Uncharacterized protein</fullName>
    </submittedName>
</protein>
<evidence type="ECO:0000313" key="2">
    <source>
        <dbReference type="Proteomes" id="UP000192907"/>
    </source>
</evidence>
<evidence type="ECO:0000313" key="1">
    <source>
        <dbReference type="EMBL" id="SMF60285.1"/>
    </source>
</evidence>
<dbReference type="AlphaFoldDB" id="A0A1Y6CFE4"/>
<accession>A0A1Y6CFE4</accession>
<keyword evidence="2" id="KW-1185">Reference proteome</keyword>
<dbReference type="EMBL" id="FWZT01000020">
    <property type="protein sequence ID" value="SMF60285.1"/>
    <property type="molecule type" value="Genomic_DNA"/>
</dbReference>
<dbReference type="RefSeq" id="WP_132322791.1">
    <property type="nucleotide sequence ID" value="NZ_FWZT01000020.1"/>
</dbReference>
<dbReference type="STRING" id="1513793.SAMN06296036_120113"/>